<evidence type="ECO:0000313" key="9">
    <source>
        <dbReference type="EMBL" id="KAK8867561.1"/>
    </source>
</evidence>
<evidence type="ECO:0000259" key="8">
    <source>
        <dbReference type="Pfam" id="PF20684"/>
    </source>
</evidence>
<evidence type="ECO:0000256" key="7">
    <source>
        <dbReference type="SAM" id="Phobius"/>
    </source>
</evidence>
<protein>
    <recommendedName>
        <fullName evidence="8">Rhodopsin domain-containing protein</fullName>
    </recommendedName>
</protein>
<evidence type="ECO:0000256" key="4">
    <source>
        <dbReference type="ARBA" id="ARBA00023136"/>
    </source>
</evidence>
<dbReference type="InterPro" id="IPR049326">
    <property type="entry name" value="Rhodopsin_dom_fungi"/>
</dbReference>
<reference evidence="9 10" key="1">
    <citation type="journal article" date="2024" name="IMA Fungus">
        <title>Apiospora arundinis, a panoply of carbohydrate-active enzymes and secondary metabolites.</title>
        <authorList>
            <person name="Sorensen T."/>
            <person name="Petersen C."/>
            <person name="Muurmann A.T."/>
            <person name="Christiansen J.V."/>
            <person name="Brundto M.L."/>
            <person name="Overgaard C.K."/>
            <person name="Boysen A.T."/>
            <person name="Wollenberg R.D."/>
            <person name="Larsen T.O."/>
            <person name="Sorensen J.L."/>
            <person name="Nielsen K.L."/>
            <person name="Sondergaard T.E."/>
        </authorList>
    </citation>
    <scope>NUCLEOTIDE SEQUENCE [LARGE SCALE GENOMIC DNA]</scope>
    <source>
        <strain evidence="9 10">AAU 773</strain>
    </source>
</reference>
<comment type="caution">
    <text evidence="9">The sequence shown here is derived from an EMBL/GenBank/DDBJ whole genome shotgun (WGS) entry which is preliminary data.</text>
</comment>
<comment type="subcellular location">
    <subcellularLocation>
        <location evidence="1">Membrane</location>
        <topology evidence="1">Multi-pass membrane protein</topology>
    </subcellularLocation>
</comment>
<feature type="compositionally biased region" description="Basic and acidic residues" evidence="6">
    <location>
        <begin position="218"/>
        <end position="230"/>
    </location>
</feature>
<feature type="transmembrane region" description="Helical" evidence="7">
    <location>
        <begin position="96"/>
        <end position="117"/>
    </location>
</feature>
<accession>A0ABR2IRU9</accession>
<evidence type="ECO:0000256" key="1">
    <source>
        <dbReference type="ARBA" id="ARBA00004141"/>
    </source>
</evidence>
<sequence>MANIIQNYGLEPITLLAKLLIGLQFTWVISLSLCKISILLLYRKVFPTPFIHWAIFATGVLIGAWAIATTLAGCLICRPISKNWDLLMTDGYCGNQVLSFTVTGAINLVTDIMVLVLPLPNLYKLQQRVVLVGVFSLGFLTCAMSAVRIHYLSSMDYTDLTFSMKHPEIFSGLEPSAAITLACIPLLRPLFRWSGGYSHTGAALGAKQVSPYSSKSSENSHRGKGNHGDMHNIPLEHLNNRGDEDDGSSECHLRPEEELFKHTAVATGRPLHSSSGSNGGSSMMVAESFIEDDGRDLDGEKGRQHRSDTQYSHNKTRIMMMHEWDVTKQ</sequence>
<dbReference type="PANTHER" id="PTHR33048:SF57">
    <property type="entry name" value="INTEGRAL MEMBRANE PROTEIN-RELATED"/>
    <property type="match status" value="1"/>
</dbReference>
<keyword evidence="2 7" id="KW-0812">Transmembrane</keyword>
<organism evidence="9 10">
    <name type="scientific">Apiospora arundinis</name>
    <dbReference type="NCBI Taxonomy" id="335852"/>
    <lineage>
        <taxon>Eukaryota</taxon>
        <taxon>Fungi</taxon>
        <taxon>Dikarya</taxon>
        <taxon>Ascomycota</taxon>
        <taxon>Pezizomycotina</taxon>
        <taxon>Sordariomycetes</taxon>
        <taxon>Xylariomycetidae</taxon>
        <taxon>Amphisphaeriales</taxon>
        <taxon>Apiosporaceae</taxon>
        <taxon>Apiospora</taxon>
    </lineage>
</organism>
<feature type="transmembrane region" description="Helical" evidence="7">
    <location>
        <begin position="129"/>
        <end position="149"/>
    </location>
</feature>
<dbReference type="Proteomes" id="UP001390339">
    <property type="component" value="Unassembled WGS sequence"/>
</dbReference>
<evidence type="ECO:0000256" key="3">
    <source>
        <dbReference type="ARBA" id="ARBA00022989"/>
    </source>
</evidence>
<keyword evidence="3 7" id="KW-1133">Transmembrane helix</keyword>
<keyword evidence="10" id="KW-1185">Reference proteome</keyword>
<gene>
    <name evidence="9" type="ORF">PGQ11_006139</name>
</gene>
<evidence type="ECO:0000256" key="6">
    <source>
        <dbReference type="SAM" id="MobiDB-lite"/>
    </source>
</evidence>
<evidence type="ECO:0000256" key="5">
    <source>
        <dbReference type="ARBA" id="ARBA00038359"/>
    </source>
</evidence>
<proteinExistence type="inferred from homology"/>
<dbReference type="EMBL" id="JAPCWZ010000004">
    <property type="protein sequence ID" value="KAK8867561.1"/>
    <property type="molecule type" value="Genomic_DNA"/>
</dbReference>
<dbReference type="Pfam" id="PF20684">
    <property type="entry name" value="Fung_rhodopsin"/>
    <property type="match status" value="1"/>
</dbReference>
<keyword evidence="4 7" id="KW-0472">Membrane</keyword>
<name>A0ABR2IRU9_9PEZI</name>
<evidence type="ECO:0000313" key="10">
    <source>
        <dbReference type="Proteomes" id="UP001390339"/>
    </source>
</evidence>
<dbReference type="InterPro" id="IPR052337">
    <property type="entry name" value="SAT4-like"/>
</dbReference>
<feature type="domain" description="Rhodopsin" evidence="8">
    <location>
        <begin position="18"/>
        <end position="192"/>
    </location>
</feature>
<feature type="transmembrane region" description="Helical" evidence="7">
    <location>
        <begin position="20"/>
        <end position="42"/>
    </location>
</feature>
<dbReference type="PANTHER" id="PTHR33048">
    <property type="entry name" value="PTH11-LIKE INTEGRAL MEMBRANE PROTEIN (AFU_ORTHOLOGUE AFUA_5G11245)"/>
    <property type="match status" value="1"/>
</dbReference>
<comment type="similarity">
    <text evidence="5">Belongs to the SAT4 family.</text>
</comment>
<feature type="transmembrane region" description="Helical" evidence="7">
    <location>
        <begin position="54"/>
        <end position="76"/>
    </location>
</feature>
<evidence type="ECO:0000256" key="2">
    <source>
        <dbReference type="ARBA" id="ARBA00022692"/>
    </source>
</evidence>
<feature type="region of interest" description="Disordered" evidence="6">
    <location>
        <begin position="208"/>
        <end position="251"/>
    </location>
</feature>